<evidence type="ECO:0000313" key="2">
    <source>
        <dbReference type="EMBL" id="MCK9684544.1"/>
    </source>
</evidence>
<gene>
    <name evidence="2" type="ORF">LPC04_02350</name>
</gene>
<dbReference type="PROSITE" id="PS51819">
    <property type="entry name" value="VOC"/>
    <property type="match status" value="1"/>
</dbReference>
<proteinExistence type="predicted"/>
<dbReference type="InterPro" id="IPR037523">
    <property type="entry name" value="VOC_core"/>
</dbReference>
<dbReference type="Gene3D" id="3.30.720.120">
    <property type="match status" value="1"/>
</dbReference>
<dbReference type="Gene3D" id="3.30.720.110">
    <property type="match status" value="1"/>
</dbReference>
<feature type="domain" description="VOC" evidence="1">
    <location>
        <begin position="10"/>
        <end position="150"/>
    </location>
</feature>
<evidence type="ECO:0000313" key="3">
    <source>
        <dbReference type="Proteomes" id="UP001139353"/>
    </source>
</evidence>
<dbReference type="Proteomes" id="UP001139353">
    <property type="component" value="Unassembled WGS sequence"/>
</dbReference>
<name>A0A9X2C0B1_9BURK</name>
<dbReference type="PANTHER" id="PTHR34109:SF1">
    <property type="entry name" value="VOC DOMAIN-CONTAINING PROTEIN"/>
    <property type="match status" value="1"/>
</dbReference>
<dbReference type="PANTHER" id="PTHR34109">
    <property type="entry name" value="BNAUNNG04460D PROTEIN-RELATED"/>
    <property type="match status" value="1"/>
</dbReference>
<dbReference type="RefSeq" id="WP_275680571.1">
    <property type="nucleotide sequence ID" value="NZ_JAJLJH010000001.1"/>
</dbReference>
<protein>
    <submittedName>
        <fullName evidence="2">VOC family protein</fullName>
    </submittedName>
</protein>
<dbReference type="Pfam" id="PF00903">
    <property type="entry name" value="Glyoxalase"/>
    <property type="match status" value="1"/>
</dbReference>
<dbReference type="SUPFAM" id="SSF54593">
    <property type="entry name" value="Glyoxalase/Bleomycin resistance protein/Dihydroxybiphenyl dioxygenase"/>
    <property type="match status" value="1"/>
</dbReference>
<dbReference type="EMBL" id="JAJLJH010000001">
    <property type="protein sequence ID" value="MCK9684544.1"/>
    <property type="molecule type" value="Genomic_DNA"/>
</dbReference>
<dbReference type="InterPro" id="IPR029068">
    <property type="entry name" value="Glyas_Bleomycin-R_OHBP_Dase"/>
</dbReference>
<comment type="caution">
    <text evidence="2">The sequence shown here is derived from an EMBL/GenBank/DDBJ whole genome shotgun (WGS) entry which is preliminary data.</text>
</comment>
<reference evidence="2" key="1">
    <citation type="submission" date="2021-11" db="EMBL/GenBank/DDBJ databases">
        <title>BS-T2-15 a new species belonging to the Comamonadaceae family isolated from the soil of a French oak forest.</title>
        <authorList>
            <person name="Mieszkin S."/>
            <person name="Alain K."/>
        </authorList>
    </citation>
    <scope>NUCLEOTIDE SEQUENCE</scope>
    <source>
        <strain evidence="2">BS-T2-15</strain>
    </source>
</reference>
<keyword evidence="3" id="KW-1185">Reference proteome</keyword>
<evidence type="ECO:0000259" key="1">
    <source>
        <dbReference type="PROSITE" id="PS51819"/>
    </source>
</evidence>
<sequence length="157" mass="17228">MRKPPPSGWPQASSSLFYREPAKAIDWLCEAFGFECRLKVEGEPGEIIHSELTYGGALVSVSGAAKPGEAFELGREFKARHASPLDVGGRVTQALCLFVDDADAHCAQARAHGATITSEPATHDYGDDYWSDRSYGATDCEGHAWWFMHRLRDQPAT</sequence>
<organism evidence="2 3">
    <name type="scientific">Scleromatobacter humisilvae</name>
    <dbReference type="NCBI Taxonomy" id="2897159"/>
    <lineage>
        <taxon>Bacteria</taxon>
        <taxon>Pseudomonadati</taxon>
        <taxon>Pseudomonadota</taxon>
        <taxon>Betaproteobacteria</taxon>
        <taxon>Burkholderiales</taxon>
        <taxon>Sphaerotilaceae</taxon>
        <taxon>Scleromatobacter</taxon>
    </lineage>
</organism>
<dbReference type="InterPro" id="IPR004360">
    <property type="entry name" value="Glyas_Fos-R_dOase_dom"/>
</dbReference>
<accession>A0A9X2C0B1</accession>
<dbReference type="AlphaFoldDB" id="A0A9X2C0B1"/>